<dbReference type="RefSeq" id="WP_311545231.1">
    <property type="nucleotide sequence ID" value="NZ_JAVREK010000010.1"/>
</dbReference>
<dbReference type="EMBL" id="JAVREK010000010">
    <property type="protein sequence ID" value="MDT0302751.1"/>
    <property type="molecule type" value="Genomic_DNA"/>
</dbReference>
<evidence type="ECO:0000313" key="1">
    <source>
        <dbReference type="EMBL" id="MDT0302751.1"/>
    </source>
</evidence>
<accession>A0ABU2KTY2</accession>
<dbReference type="Proteomes" id="UP001183226">
    <property type="component" value="Unassembled WGS sequence"/>
</dbReference>
<evidence type="ECO:0000313" key="2">
    <source>
        <dbReference type="Proteomes" id="UP001183226"/>
    </source>
</evidence>
<sequence>MTEIPSPGEFAAARISAGGVQQRLDADISVVRDQERRGARVDTEMDSVSLVDQLREQAASIDFDSPIEAAAMSLQRSGEIPLSVRRGESRIADLYTAVSLVVAEGVAVADRPAYDGGRTVVLHHMIGEPAGVRSTLEAVVRVRGGSAWLQSFGWPRNTVHGPIHAFSGSTADHLGQAEADLRSGALSFDRAMLMLVGAAASADSEQLSDTSRAVGIAEHLAANRGLLDAYVTDACDYSLNRESGWYGACLYRSALETAFEHFLGSSAFSLIDIEEISDIDGQLDDTLAEDRERIPFAAAPTGIPRHHWWWNPEGRR</sequence>
<gene>
    <name evidence="1" type="ORF">RM446_11575</name>
</gene>
<name>A0ABU2KTY2_9ACTN</name>
<reference evidence="2" key="1">
    <citation type="submission" date="2023-07" db="EMBL/GenBank/DDBJ databases">
        <title>30 novel species of actinomycetes from the DSMZ collection.</title>
        <authorList>
            <person name="Nouioui I."/>
        </authorList>
    </citation>
    <scope>NUCLEOTIDE SEQUENCE [LARGE SCALE GENOMIC DNA]</scope>
    <source>
        <strain evidence="2">DSM 45055</strain>
    </source>
</reference>
<keyword evidence="2" id="KW-1185">Reference proteome</keyword>
<comment type="caution">
    <text evidence="1">The sequence shown here is derived from an EMBL/GenBank/DDBJ whole genome shotgun (WGS) entry which is preliminary data.</text>
</comment>
<organism evidence="1 2">
    <name type="scientific">Streptomonospora wellingtoniae</name>
    <dbReference type="NCBI Taxonomy" id="3075544"/>
    <lineage>
        <taxon>Bacteria</taxon>
        <taxon>Bacillati</taxon>
        <taxon>Actinomycetota</taxon>
        <taxon>Actinomycetes</taxon>
        <taxon>Streptosporangiales</taxon>
        <taxon>Nocardiopsidaceae</taxon>
        <taxon>Streptomonospora</taxon>
    </lineage>
</organism>
<protein>
    <submittedName>
        <fullName evidence="1">Uncharacterized protein</fullName>
    </submittedName>
</protein>
<proteinExistence type="predicted"/>